<organism evidence="1 2">
    <name type="scientific">Delftia lacustris</name>
    <dbReference type="NCBI Taxonomy" id="558537"/>
    <lineage>
        <taxon>Bacteria</taxon>
        <taxon>Pseudomonadati</taxon>
        <taxon>Pseudomonadota</taxon>
        <taxon>Betaproteobacteria</taxon>
        <taxon>Burkholderiales</taxon>
        <taxon>Comamonadaceae</taxon>
        <taxon>Delftia</taxon>
    </lineage>
</organism>
<dbReference type="Proteomes" id="UP000183417">
    <property type="component" value="Unassembled WGS sequence"/>
</dbReference>
<dbReference type="EMBL" id="FNPE01000045">
    <property type="protein sequence ID" value="SDZ61610.1"/>
    <property type="molecule type" value="Genomic_DNA"/>
</dbReference>
<dbReference type="GeneID" id="94695552"/>
<protein>
    <submittedName>
        <fullName evidence="1">Uncharacterized protein</fullName>
    </submittedName>
</protein>
<accession>A0A1H3UGL9</accession>
<sequence>MDGTMNPQPIAPLMDAVLRTLGRHSRQDYLRLALRQAGLSDAQLLKIDHAPPYPVTWAERGLGLVLQRLAWGDMPGAPTWGVHSVTLDAQRWKGTWPMGLDPETVTAQEFVSLLAQDQSEAMCLPQMACCTTRGFDEQTWALVAVFGGASGALQNLTMSRVGEWVGLSMLPAWQGAG</sequence>
<dbReference type="AlphaFoldDB" id="A0A1H3UGL9"/>
<name>A0A1H3UGL9_9BURK</name>
<evidence type="ECO:0000313" key="1">
    <source>
        <dbReference type="EMBL" id="SDZ61610.1"/>
    </source>
</evidence>
<gene>
    <name evidence="1" type="ORF">SAMN05421547_1458</name>
</gene>
<reference evidence="1 2" key="1">
    <citation type="submission" date="2016-10" db="EMBL/GenBank/DDBJ databases">
        <authorList>
            <person name="de Groot N.N."/>
        </authorList>
    </citation>
    <scope>NUCLEOTIDE SEQUENCE [LARGE SCALE GENOMIC DNA]</scope>
    <source>
        <strain evidence="1 2">LMG 24775</strain>
    </source>
</reference>
<proteinExistence type="predicted"/>
<evidence type="ECO:0000313" key="2">
    <source>
        <dbReference type="Proteomes" id="UP000183417"/>
    </source>
</evidence>
<dbReference type="RefSeq" id="WP_052734102.1">
    <property type="nucleotide sequence ID" value="NZ_CP141274.1"/>
</dbReference>